<reference evidence="2 3" key="1">
    <citation type="journal article" date="2018" name="Sci. Data">
        <title>The draft genome sequence of cork oak.</title>
        <authorList>
            <person name="Ramos A.M."/>
            <person name="Usie A."/>
            <person name="Barbosa P."/>
            <person name="Barros P.M."/>
            <person name="Capote T."/>
            <person name="Chaves I."/>
            <person name="Simoes F."/>
            <person name="Abreu I."/>
            <person name="Carrasquinho I."/>
            <person name="Faro C."/>
            <person name="Guimaraes J.B."/>
            <person name="Mendonca D."/>
            <person name="Nobrega F."/>
            <person name="Rodrigues L."/>
            <person name="Saibo N.J.M."/>
            <person name="Varela M.C."/>
            <person name="Egas C."/>
            <person name="Matos J."/>
            <person name="Miguel C.M."/>
            <person name="Oliveira M.M."/>
            <person name="Ricardo C.P."/>
            <person name="Goncalves S."/>
        </authorList>
    </citation>
    <scope>NUCLEOTIDE SEQUENCE [LARGE SCALE GENOMIC DNA]</scope>
    <source>
        <strain evidence="3">cv. HL8</strain>
    </source>
</reference>
<comment type="caution">
    <text evidence="2">The sequence shown here is derived from an EMBL/GenBank/DDBJ whole genome shotgun (WGS) entry which is preliminary data.</text>
</comment>
<keyword evidence="3" id="KW-1185">Reference proteome</keyword>
<evidence type="ECO:0000256" key="1">
    <source>
        <dbReference type="SAM" id="MobiDB-lite"/>
    </source>
</evidence>
<sequence>MSLGCSETLPAAVAGSSVGLEGGGGSGIDPSGASFNSGATSPSNTTAGSLVRGVESDTNSVTSTGSLAGFPFKRAVSVPLEVSIANSNCESCAVSFFGEA</sequence>
<dbReference type="AlphaFoldDB" id="A0AAW0IUH7"/>
<protein>
    <submittedName>
        <fullName evidence="2">Uncharacterized protein</fullName>
    </submittedName>
</protein>
<evidence type="ECO:0000313" key="2">
    <source>
        <dbReference type="EMBL" id="KAK7818284.1"/>
    </source>
</evidence>
<dbReference type="Proteomes" id="UP000237347">
    <property type="component" value="Unassembled WGS sequence"/>
</dbReference>
<name>A0AAW0IUH7_QUESU</name>
<organism evidence="2 3">
    <name type="scientific">Quercus suber</name>
    <name type="common">Cork oak</name>
    <dbReference type="NCBI Taxonomy" id="58331"/>
    <lineage>
        <taxon>Eukaryota</taxon>
        <taxon>Viridiplantae</taxon>
        <taxon>Streptophyta</taxon>
        <taxon>Embryophyta</taxon>
        <taxon>Tracheophyta</taxon>
        <taxon>Spermatophyta</taxon>
        <taxon>Magnoliopsida</taxon>
        <taxon>eudicotyledons</taxon>
        <taxon>Gunneridae</taxon>
        <taxon>Pentapetalae</taxon>
        <taxon>rosids</taxon>
        <taxon>fabids</taxon>
        <taxon>Fagales</taxon>
        <taxon>Fagaceae</taxon>
        <taxon>Quercus</taxon>
    </lineage>
</organism>
<evidence type="ECO:0000313" key="3">
    <source>
        <dbReference type="Proteomes" id="UP000237347"/>
    </source>
</evidence>
<proteinExistence type="predicted"/>
<gene>
    <name evidence="2" type="ORF">CFP56_041538</name>
</gene>
<feature type="compositionally biased region" description="Polar residues" evidence="1">
    <location>
        <begin position="35"/>
        <end position="48"/>
    </location>
</feature>
<feature type="region of interest" description="Disordered" evidence="1">
    <location>
        <begin position="23"/>
        <end position="63"/>
    </location>
</feature>
<accession>A0AAW0IUH7</accession>
<dbReference type="EMBL" id="PKMF04000835">
    <property type="protein sequence ID" value="KAK7818284.1"/>
    <property type="molecule type" value="Genomic_DNA"/>
</dbReference>